<dbReference type="GeneID" id="11605107"/>
<protein>
    <submittedName>
        <fullName evidence="1">Uncharacterized protein</fullName>
    </submittedName>
</protein>
<evidence type="ECO:0000313" key="1">
    <source>
        <dbReference type="EMBL" id="AEX65841.1"/>
    </source>
</evidence>
<proteinExistence type="predicted"/>
<keyword evidence="2" id="KW-1185">Reference proteome</keyword>
<dbReference type="Proteomes" id="UP000007746">
    <property type="component" value="Segment"/>
</dbReference>
<dbReference type="RefSeq" id="YP_005098159.1">
    <property type="nucleotide sequence ID" value="NC_016764.1"/>
</dbReference>
<dbReference type="OrthoDB" id="28652at10239"/>
<dbReference type="EMBL" id="JN991020">
    <property type="protein sequence ID" value="AEX65841.1"/>
    <property type="molecule type" value="Genomic_DNA"/>
</dbReference>
<name>H2ELT9_9CAUD</name>
<accession>H2ELT9</accession>
<sequence>MARTILIRVLLALALLGLAVGLYATHTSLTEARTKLDEQTLAIRDLRASQARIQAAVTAVQRLSSQTKALVSDALDKEPVYRDTPVPAGVADSLCKRLRCKD</sequence>
<organism evidence="1 2">
    <name type="scientific">Pseudomonas phage Bf7</name>
    <dbReference type="NCBI Taxonomy" id="1100790"/>
    <lineage>
        <taxon>Viruses</taxon>
        <taxon>Duplodnaviria</taxon>
        <taxon>Heunggongvirae</taxon>
        <taxon>Uroviricota</taxon>
        <taxon>Caudoviricetes</taxon>
        <taxon>Autographivirales</taxon>
        <taxon>Autonotataviridae</taxon>
        <taxon>Bifseptvirus</taxon>
        <taxon>Bifseptvirus Bf7</taxon>
    </lineage>
</organism>
<dbReference type="KEGG" id="vg:11605107"/>
<gene>
    <name evidence="1" type="ORF">BF7_00015</name>
</gene>
<reference evidence="1 2" key="1">
    <citation type="journal article" date="2012" name="FEMS Microbiol. Lett.">
        <title>Isolation of new Pseudomonas tolaasii bacteriophages and genomic investigation of the lytic phage BF7.</title>
        <authorList>
            <person name="Sajben-Nagy E."/>
            <person name="Maroti G."/>
            <person name="Kredics L."/>
            <person name="Horvath B."/>
            <person name="Parducz A."/>
            <person name="Vagvolgyi C."/>
            <person name="Manczinger L."/>
        </authorList>
    </citation>
    <scope>NUCLEOTIDE SEQUENCE [LARGE SCALE GENOMIC DNA]</scope>
</reference>
<evidence type="ECO:0000313" key="2">
    <source>
        <dbReference type="Proteomes" id="UP000007746"/>
    </source>
</evidence>